<proteinExistence type="predicted"/>
<name>A0A6B9JC18_9CAUD</name>
<protein>
    <submittedName>
        <fullName evidence="1">Uncharacterized protein</fullName>
    </submittedName>
</protein>
<keyword evidence="2" id="KW-1185">Reference proteome</keyword>
<evidence type="ECO:0000313" key="1">
    <source>
        <dbReference type="EMBL" id="QGZ17183.1"/>
    </source>
</evidence>
<gene>
    <name evidence="1" type="primary">84</name>
    <name evidence="1" type="ORF">SEA_DRYANG_84</name>
</gene>
<dbReference type="Proteomes" id="UP000438167">
    <property type="component" value="Segment"/>
</dbReference>
<dbReference type="KEGG" id="vg:55815412"/>
<dbReference type="EMBL" id="MN703411">
    <property type="protein sequence ID" value="QGZ17183.1"/>
    <property type="molecule type" value="Genomic_DNA"/>
</dbReference>
<dbReference type="GeneID" id="55815412"/>
<sequence>MTENLDPANAPLNPAPVTLPENGDVVLYLTKTDGAEVPAMVNAVFPEHGRVSLRIFNPQHVAEDPIDAEQLVIPDAVTYLPSGSGLPEPGRWRHRD</sequence>
<accession>A0A6B9JC18</accession>
<reference evidence="1 2" key="1">
    <citation type="submission" date="2019-11" db="EMBL/GenBank/DDBJ databases">
        <authorList>
            <person name="Donovan J."/>
            <person name="Schaffer R."/>
            <person name="Bae M.S."/>
            <person name="Gitobu P.N."/>
            <person name="Guan P."/>
            <person name="Olavarrieta M.P."/>
            <person name="Perez Cortez K."/>
            <person name="Tozier F.G."/>
            <person name="Vasilopoulos H."/>
            <person name="Zhang S."/>
            <person name="Kapinos A."/>
            <person name="Freise A.C."/>
            <person name="Moberg-Parker J."/>
            <person name="Garlena R.A."/>
            <person name="Russell D.A."/>
            <person name="Pope W.H."/>
            <person name="Jacobs-Sera D."/>
            <person name="Hatfull G.F."/>
        </authorList>
    </citation>
    <scope>NUCLEOTIDE SEQUENCE [LARGE SCALE GENOMIC DNA]</scope>
</reference>
<dbReference type="RefSeq" id="YP_009886006.1">
    <property type="nucleotide sequence ID" value="NC_049489.1"/>
</dbReference>
<evidence type="ECO:0000313" key="2">
    <source>
        <dbReference type="Proteomes" id="UP000438167"/>
    </source>
</evidence>
<organism evidence="1 2">
    <name type="scientific">Arthrobacter phage DrYang</name>
    <dbReference type="NCBI Taxonomy" id="2686080"/>
    <lineage>
        <taxon>Viruses</taxon>
        <taxon>Duplodnaviria</taxon>
        <taxon>Heunggongvirae</taxon>
        <taxon>Uroviricota</taxon>
        <taxon>Caudoviricetes</taxon>
        <taxon>Klausavirus</taxon>
        <taxon>Klausavirus dryang</taxon>
    </lineage>
</organism>